<dbReference type="KEGG" id="bbet:F8237_21440"/>
<organism evidence="2 3">
    <name type="scientific">Bradyrhizobium betae</name>
    <dbReference type="NCBI Taxonomy" id="244734"/>
    <lineage>
        <taxon>Bacteria</taxon>
        <taxon>Pseudomonadati</taxon>
        <taxon>Pseudomonadota</taxon>
        <taxon>Alphaproteobacteria</taxon>
        <taxon>Hyphomicrobiales</taxon>
        <taxon>Nitrobacteraceae</taxon>
        <taxon>Bradyrhizobium</taxon>
    </lineage>
</organism>
<protein>
    <submittedName>
        <fullName evidence="2">Uncharacterized protein</fullName>
    </submittedName>
</protein>
<name>A0A5P6P909_9BRAD</name>
<accession>A0A5P6P909</accession>
<sequence>MADRKAATRGRKPPAGERRQFLTSINREVVRRIKSAAALRDITASLLTGQISRGWLDRHQDGKKA</sequence>
<dbReference type="Proteomes" id="UP000325641">
    <property type="component" value="Chromosome"/>
</dbReference>
<reference evidence="3" key="1">
    <citation type="submission" date="2019-10" db="EMBL/GenBank/DDBJ databases">
        <title>Complete Genome Sequence of Bradyrhizobium betae type strain PL7HG1T.</title>
        <authorList>
            <person name="Bromfield E.S.P."/>
            <person name="Cloutier S."/>
        </authorList>
    </citation>
    <scope>NUCLEOTIDE SEQUENCE [LARGE SCALE GENOMIC DNA]</scope>
    <source>
        <strain evidence="3">PL7HG1</strain>
    </source>
</reference>
<gene>
    <name evidence="2" type="ORF">F8237_21440</name>
</gene>
<evidence type="ECO:0000313" key="3">
    <source>
        <dbReference type="Proteomes" id="UP000325641"/>
    </source>
</evidence>
<evidence type="ECO:0000256" key="1">
    <source>
        <dbReference type="SAM" id="MobiDB-lite"/>
    </source>
</evidence>
<feature type="region of interest" description="Disordered" evidence="1">
    <location>
        <begin position="1"/>
        <end position="20"/>
    </location>
</feature>
<dbReference type="EMBL" id="CP044543">
    <property type="protein sequence ID" value="QFI74745.1"/>
    <property type="molecule type" value="Genomic_DNA"/>
</dbReference>
<evidence type="ECO:0000313" key="2">
    <source>
        <dbReference type="EMBL" id="QFI74745.1"/>
    </source>
</evidence>
<dbReference type="AlphaFoldDB" id="A0A5P6P909"/>
<proteinExistence type="predicted"/>